<evidence type="ECO:0000313" key="3">
    <source>
        <dbReference type="Proteomes" id="UP001165122"/>
    </source>
</evidence>
<dbReference type="GO" id="GO:0004864">
    <property type="term" value="F:protein phosphatase inhibitor activity"/>
    <property type="evidence" value="ECO:0007669"/>
    <property type="project" value="InterPro"/>
</dbReference>
<evidence type="ECO:0000313" key="2">
    <source>
        <dbReference type="EMBL" id="GMH59360.1"/>
    </source>
</evidence>
<proteinExistence type="predicted"/>
<accession>A0A9W7DZ38</accession>
<gene>
    <name evidence="2" type="ORF">TrLO_g1580</name>
</gene>
<dbReference type="InterPro" id="IPR007062">
    <property type="entry name" value="PPI-2"/>
</dbReference>
<comment type="caution">
    <text evidence="2">The sequence shown here is derived from an EMBL/GenBank/DDBJ whole genome shotgun (WGS) entry which is preliminary data.</text>
</comment>
<feature type="region of interest" description="Disordered" evidence="1">
    <location>
        <begin position="40"/>
        <end position="64"/>
    </location>
</feature>
<evidence type="ECO:0000256" key="1">
    <source>
        <dbReference type="SAM" id="MobiDB-lite"/>
    </source>
</evidence>
<dbReference type="Proteomes" id="UP001165122">
    <property type="component" value="Unassembled WGS sequence"/>
</dbReference>
<organism evidence="2 3">
    <name type="scientific">Triparma laevis f. longispina</name>
    <dbReference type="NCBI Taxonomy" id="1714387"/>
    <lineage>
        <taxon>Eukaryota</taxon>
        <taxon>Sar</taxon>
        <taxon>Stramenopiles</taxon>
        <taxon>Ochrophyta</taxon>
        <taxon>Bolidophyceae</taxon>
        <taxon>Parmales</taxon>
        <taxon>Triparmaceae</taxon>
        <taxon>Triparma</taxon>
    </lineage>
</organism>
<protein>
    <submittedName>
        <fullName evidence="2">Uncharacterized protein</fullName>
    </submittedName>
</protein>
<feature type="region of interest" description="Disordered" evidence="1">
    <location>
        <begin position="1"/>
        <end position="25"/>
    </location>
</feature>
<dbReference type="Pfam" id="PF04979">
    <property type="entry name" value="IPP-2"/>
    <property type="match status" value="1"/>
</dbReference>
<reference evidence="3" key="1">
    <citation type="journal article" date="2023" name="Commun. Biol.">
        <title>Genome analysis of Parmales, the sister group of diatoms, reveals the evolutionary specialization of diatoms from phago-mixotrophs to photoautotrophs.</title>
        <authorList>
            <person name="Ban H."/>
            <person name="Sato S."/>
            <person name="Yoshikawa S."/>
            <person name="Yamada K."/>
            <person name="Nakamura Y."/>
            <person name="Ichinomiya M."/>
            <person name="Sato N."/>
            <person name="Blanc-Mathieu R."/>
            <person name="Endo H."/>
            <person name="Kuwata A."/>
            <person name="Ogata H."/>
        </authorList>
    </citation>
    <scope>NUCLEOTIDE SEQUENCE [LARGE SCALE GENOMIC DNA]</scope>
    <source>
        <strain evidence="3">NIES 3700</strain>
    </source>
</reference>
<dbReference type="EMBL" id="BRXW01000488">
    <property type="protein sequence ID" value="GMH59360.1"/>
    <property type="molecule type" value="Genomic_DNA"/>
</dbReference>
<dbReference type="AlphaFoldDB" id="A0A9W7DZ38"/>
<name>A0A9W7DZ38_9STRA</name>
<feature type="compositionally biased region" description="Pro residues" evidence="1">
    <location>
        <begin position="43"/>
        <end position="52"/>
    </location>
</feature>
<sequence length="125" mass="14292">MEARERGRGAHLLNQRHREHVEHGGDKFIVKDVEIEEVGVQPKSPPNEPAIPLPNAAKKQSSIGSTEDLTLLSSKLTSIETNEDGMVIPKKDFNDVRSMHYNEFEMLKRWKEEHADDDDDDEDED</sequence>
<keyword evidence="3" id="KW-1185">Reference proteome</keyword>
<dbReference type="GO" id="GO:0009966">
    <property type="term" value="P:regulation of signal transduction"/>
    <property type="evidence" value="ECO:0007669"/>
    <property type="project" value="InterPro"/>
</dbReference>